<evidence type="ECO:0000313" key="2">
    <source>
        <dbReference type="Proteomes" id="UP000030625"/>
    </source>
</evidence>
<reference evidence="1 2" key="1">
    <citation type="journal article" date="2015" name="Genome Announc.">
        <title>Complete and Assembled Genome Sequence of Bifidobacterium kashiwanohense PV20-2, Isolated from the Feces of an Anemic Kenyan Infant.</title>
        <authorList>
            <person name="Vazquez-Gutierrez P."/>
            <person name="Lacroix C."/>
            <person name="Chassard C."/>
            <person name="Klumpp J."/>
            <person name="Jans C."/>
            <person name="Stevens M.J."/>
        </authorList>
    </citation>
    <scope>NUCLEOTIDE SEQUENCE [LARGE SCALE GENOMIC DNA]</scope>
    <source>
        <strain evidence="1 2">PV20-2</strain>
    </source>
</reference>
<dbReference type="RefSeq" id="WP_039199209.1">
    <property type="nucleotide sequence ID" value="NZ_CP007456.1"/>
</dbReference>
<gene>
    <name evidence="1" type="ORF">AH68_08750</name>
</gene>
<dbReference type="OrthoDB" id="2057119at2"/>
<evidence type="ECO:0008006" key="3">
    <source>
        <dbReference type="Google" id="ProtNLM"/>
    </source>
</evidence>
<protein>
    <recommendedName>
        <fullName evidence="3">PqqD family protein</fullName>
    </recommendedName>
</protein>
<dbReference type="AlphaFoldDB" id="A0A0A7I5K3"/>
<dbReference type="HOGENOM" id="CLU_159325_0_1_11"/>
<dbReference type="Pfam" id="PF05402">
    <property type="entry name" value="PqqD"/>
    <property type="match status" value="1"/>
</dbReference>
<accession>A0A0A7I5K3</accession>
<sequence length="86" mass="9340">MKLKSSFVTHNTDAEHVMISVDSQAFSGLVRSNSTAAYIVEMLKAGATESQLVGACLERYEVDELEAQAGVAYVLEMLRAIDALDE</sequence>
<dbReference type="Gene3D" id="1.10.10.1150">
    <property type="entry name" value="Coenzyme PQQ synthesis protein D (PqqD)"/>
    <property type="match status" value="1"/>
</dbReference>
<evidence type="ECO:0000313" key="1">
    <source>
        <dbReference type="EMBL" id="AIZ15513.1"/>
    </source>
</evidence>
<proteinExistence type="predicted"/>
<dbReference type="EMBL" id="CP007456">
    <property type="protein sequence ID" value="AIZ15513.1"/>
    <property type="molecule type" value="Genomic_DNA"/>
</dbReference>
<dbReference type="Proteomes" id="UP000030625">
    <property type="component" value="Chromosome"/>
</dbReference>
<dbReference type="InterPro" id="IPR041881">
    <property type="entry name" value="PqqD_sf"/>
</dbReference>
<name>A0A0A7I5K3_9BIFI</name>
<organism evidence="1 2">
    <name type="scientific">Bifidobacterium catenulatum PV20-2</name>
    <dbReference type="NCBI Taxonomy" id="1447716"/>
    <lineage>
        <taxon>Bacteria</taxon>
        <taxon>Bacillati</taxon>
        <taxon>Actinomycetota</taxon>
        <taxon>Actinomycetes</taxon>
        <taxon>Bifidobacteriales</taxon>
        <taxon>Bifidobacteriaceae</taxon>
        <taxon>Bifidobacterium</taxon>
    </lineage>
</organism>
<dbReference type="InterPro" id="IPR008792">
    <property type="entry name" value="PQQD"/>
</dbReference>
<dbReference type="KEGG" id="bka:AH68_08750"/>